<protein>
    <submittedName>
        <fullName evidence="8">Phage integrase family protein</fullName>
    </submittedName>
</protein>
<dbReference type="Pfam" id="PF00589">
    <property type="entry name" value="Phage_integrase"/>
    <property type="match status" value="1"/>
</dbReference>
<dbReference type="Gene3D" id="1.10.443.10">
    <property type="entry name" value="Intergrase catalytic core"/>
    <property type="match status" value="1"/>
</dbReference>
<feature type="coiled-coil region" evidence="5">
    <location>
        <begin position="375"/>
        <end position="402"/>
    </location>
</feature>
<comment type="similarity">
    <text evidence="1">Belongs to the 'phage' integrase family.</text>
</comment>
<evidence type="ECO:0000313" key="9">
    <source>
        <dbReference type="Proteomes" id="UP000232496"/>
    </source>
</evidence>
<evidence type="ECO:0000256" key="5">
    <source>
        <dbReference type="SAM" id="Coils"/>
    </source>
</evidence>
<dbReference type="InterPro" id="IPR050090">
    <property type="entry name" value="Tyrosine_recombinase_XerCD"/>
</dbReference>
<organism evidence="8 9">
    <name type="scientific">Bifidobacterium breve</name>
    <dbReference type="NCBI Taxonomy" id="1685"/>
    <lineage>
        <taxon>Bacteria</taxon>
        <taxon>Bacillati</taxon>
        <taxon>Actinomycetota</taxon>
        <taxon>Actinomycetes</taxon>
        <taxon>Bifidobacteriales</taxon>
        <taxon>Bifidobacteriaceae</taxon>
        <taxon>Bifidobacterium</taxon>
    </lineage>
</organism>
<feature type="domain" description="Tyr recombinase" evidence="6">
    <location>
        <begin position="165"/>
        <end position="362"/>
    </location>
</feature>
<name>A0AAN1IH00_BIFBR</name>
<dbReference type="InterPro" id="IPR044068">
    <property type="entry name" value="CB"/>
</dbReference>
<dbReference type="PROSITE" id="PS51898">
    <property type="entry name" value="TYR_RECOMBINASE"/>
    <property type="match status" value="1"/>
</dbReference>
<proteinExistence type="inferred from homology"/>
<dbReference type="PANTHER" id="PTHR30349:SF64">
    <property type="entry name" value="PROPHAGE INTEGRASE INTD-RELATED"/>
    <property type="match status" value="1"/>
</dbReference>
<keyword evidence="5" id="KW-0175">Coiled coil</keyword>
<dbReference type="PANTHER" id="PTHR30349">
    <property type="entry name" value="PHAGE INTEGRASE-RELATED"/>
    <property type="match status" value="1"/>
</dbReference>
<dbReference type="EMBL" id="CP023198">
    <property type="protein sequence ID" value="AUE18583.1"/>
    <property type="molecule type" value="Genomic_DNA"/>
</dbReference>
<dbReference type="GO" id="GO:0015074">
    <property type="term" value="P:DNA integration"/>
    <property type="evidence" value="ECO:0007669"/>
    <property type="project" value="InterPro"/>
</dbReference>
<feature type="domain" description="Core-binding (CB)" evidence="7">
    <location>
        <begin position="53"/>
        <end position="137"/>
    </location>
</feature>
<accession>A0AAN1IH00</accession>
<evidence type="ECO:0000256" key="2">
    <source>
        <dbReference type="ARBA" id="ARBA00023125"/>
    </source>
</evidence>
<evidence type="ECO:0000256" key="3">
    <source>
        <dbReference type="ARBA" id="ARBA00023172"/>
    </source>
</evidence>
<dbReference type="Gene3D" id="1.10.150.130">
    <property type="match status" value="1"/>
</dbReference>
<dbReference type="GO" id="GO:0006310">
    <property type="term" value="P:DNA recombination"/>
    <property type="evidence" value="ECO:0007669"/>
    <property type="project" value="UniProtKB-KW"/>
</dbReference>
<keyword evidence="3" id="KW-0233">DNA recombination</keyword>
<evidence type="ECO:0000256" key="1">
    <source>
        <dbReference type="ARBA" id="ARBA00008857"/>
    </source>
</evidence>
<dbReference type="InterPro" id="IPR011010">
    <property type="entry name" value="DNA_brk_join_enz"/>
</dbReference>
<evidence type="ECO:0000256" key="4">
    <source>
        <dbReference type="PROSITE-ProRule" id="PRU01248"/>
    </source>
</evidence>
<dbReference type="GO" id="GO:0003677">
    <property type="term" value="F:DNA binding"/>
    <property type="evidence" value="ECO:0007669"/>
    <property type="project" value="UniProtKB-UniRule"/>
</dbReference>
<evidence type="ECO:0000259" key="7">
    <source>
        <dbReference type="PROSITE" id="PS51900"/>
    </source>
</evidence>
<dbReference type="InterPro" id="IPR010998">
    <property type="entry name" value="Integrase_recombinase_N"/>
</dbReference>
<dbReference type="InterPro" id="IPR013762">
    <property type="entry name" value="Integrase-like_cat_sf"/>
</dbReference>
<evidence type="ECO:0000259" key="6">
    <source>
        <dbReference type="PROSITE" id="PS51898"/>
    </source>
</evidence>
<dbReference type="Proteomes" id="UP000232496">
    <property type="component" value="Chromosome"/>
</dbReference>
<sequence length="406" mass="46958">MQRNFSPDSKDSAEQWLDEERYLVRLHNLGVKEWQHPTKRRSLVADAEKARRMPFNDFCDLYYETHRAPDGSELSYSRREVLKRSLTRLKDYFGSEPVCEITPGEIEHWYSGRKDQLTPSMFWHECVVISQLFNHASKKILADGKPMLAYNPCSVKHPQPKSRKADQLPFTKDEVCAIVNAMPDNLQLMVWLAALVGGLRVGEACALRLRDLDLDNRILHVRHSVNKDPDHAGSFILDTTKTKAGIRDVPIPMVLIPMIRKHIREHCDDKTPDSMLFQRHSPLTRNTMYTQDSVAHQFERARKAANRPDATFHTLHATHATMLMLNDATMRETMDNCGHADLQVAFEHYQKIVPAHLRKVVELLSYDFLQDDVSKETLRDVLEKLRAERDDLDDKIEQVSKRLNGK</sequence>
<reference evidence="8 9" key="1">
    <citation type="submission" date="2017-09" db="EMBL/GenBank/DDBJ databases">
        <title>Comparative genomics and methylome analysis of the gut commensal Bifidobacterium breve.</title>
        <authorList>
            <person name="Bottacini F."/>
            <person name="Morrissey R."/>
            <person name="Roberts R.J."/>
            <person name="James K."/>
            <person name="van Breen J."/>
            <person name="Egan M."/>
            <person name="Lambert J."/>
            <person name="van Limpt K."/>
            <person name="Stanton C."/>
            <person name="Knol J."/>
            <person name="O' Connell Motherway M."/>
            <person name="van Sinderen D."/>
        </authorList>
    </citation>
    <scope>NUCLEOTIDE SEQUENCE [LARGE SCALE GENOMIC DNA]</scope>
    <source>
        <strain evidence="8 9">DRBB29</strain>
    </source>
</reference>
<dbReference type="AlphaFoldDB" id="A0AAN1IH00"/>
<gene>
    <name evidence="8" type="ORF">DRBB29_1029</name>
</gene>
<dbReference type="CDD" id="cd01189">
    <property type="entry name" value="INT_ICEBs1_C_like"/>
    <property type="match status" value="1"/>
</dbReference>
<keyword evidence="2 4" id="KW-0238">DNA-binding</keyword>
<dbReference type="InterPro" id="IPR002104">
    <property type="entry name" value="Integrase_catalytic"/>
</dbReference>
<evidence type="ECO:0000313" key="8">
    <source>
        <dbReference type="EMBL" id="AUE18583.1"/>
    </source>
</evidence>
<dbReference type="SUPFAM" id="SSF56349">
    <property type="entry name" value="DNA breaking-rejoining enzymes"/>
    <property type="match status" value="1"/>
</dbReference>
<dbReference type="PROSITE" id="PS51900">
    <property type="entry name" value="CB"/>
    <property type="match status" value="1"/>
</dbReference>